<dbReference type="EMBL" id="FQZX01000002">
    <property type="protein sequence ID" value="SHK22418.1"/>
    <property type="molecule type" value="Genomic_DNA"/>
</dbReference>
<evidence type="ECO:0008006" key="3">
    <source>
        <dbReference type="Google" id="ProtNLM"/>
    </source>
</evidence>
<proteinExistence type="predicted"/>
<evidence type="ECO:0000313" key="2">
    <source>
        <dbReference type="Proteomes" id="UP000184314"/>
    </source>
</evidence>
<name>A0A1M6QQK4_9FLAO</name>
<dbReference type="AlphaFoldDB" id="A0A1M6QQK4"/>
<evidence type="ECO:0000313" key="1">
    <source>
        <dbReference type="EMBL" id="SHK22418.1"/>
    </source>
</evidence>
<dbReference type="RefSeq" id="WP_139251962.1">
    <property type="nucleotide sequence ID" value="NZ_FQZX01000002.1"/>
</dbReference>
<dbReference type="PROSITE" id="PS51257">
    <property type="entry name" value="PROKAR_LIPOPROTEIN"/>
    <property type="match status" value="1"/>
</dbReference>
<dbReference type="OrthoDB" id="1252162at2"/>
<accession>A0A1M6QQK4</accession>
<keyword evidence="2" id="KW-1185">Reference proteome</keyword>
<protein>
    <recommendedName>
        <fullName evidence="3">Lipoprotein</fullName>
    </recommendedName>
</protein>
<sequence>MKHIPFKMLLKKSYIYIVFIFLGCTSTKTNNQNTNSSNAEPTIIQTQNGPVKAKPVIQNLGLDDHSYISLTPSQPESTIHHKDSLLQEHSNTQLSSSSEEVNFNSDSPVADRIVQNYLNSEIKEPGGHCLTVSKTRFEKAYKDVHGHLPYQDFPDSMATATYTSKQVFNLLYVTASKPDKSWQSLPEKYRGKGNAGAITYAGMGTLVDSTGIWGGKLKPGALMQVWRYKEDYIEVVQGADVKKLDPYGHSFIFISYVRDDKGVITGLRIADQGFQSYRPLVPRDYDVWWAVNLSV</sequence>
<dbReference type="Proteomes" id="UP000184314">
    <property type="component" value="Unassembled WGS sequence"/>
</dbReference>
<organism evidence="1 2">
    <name type="scientific">Maribacter aquivivus</name>
    <dbReference type="NCBI Taxonomy" id="228958"/>
    <lineage>
        <taxon>Bacteria</taxon>
        <taxon>Pseudomonadati</taxon>
        <taxon>Bacteroidota</taxon>
        <taxon>Flavobacteriia</taxon>
        <taxon>Flavobacteriales</taxon>
        <taxon>Flavobacteriaceae</taxon>
        <taxon>Maribacter</taxon>
    </lineage>
</organism>
<reference evidence="2" key="1">
    <citation type="submission" date="2016-11" db="EMBL/GenBank/DDBJ databases">
        <authorList>
            <person name="Varghese N."/>
            <person name="Submissions S."/>
        </authorList>
    </citation>
    <scope>NUCLEOTIDE SEQUENCE [LARGE SCALE GENOMIC DNA]</scope>
    <source>
        <strain evidence="2">DSM 16478</strain>
    </source>
</reference>
<gene>
    <name evidence="1" type="ORF">SAMN04488007_2431</name>
</gene>